<sequence length="1176" mass="126067">MTDRWTHSGQYHDPNRNLNSQSNPDVAGVSSLPPLERMQRRQDTTSSYTSIGTTPDFETLLNEQAGSRDGESSDRNVAESGPGQGWDLGGFGQQSSPIGNSDINALDELACQQQNQQRQHQQQQQFYRHVAIPSNQSSTSFVSNHGLAVPLSAPVQGRRLSSTASLPRDRRRSSDNVQETPHSARSMYGGMELPRDTDRNHPQPTQPHTAQPFLQQSQMYQLQREAELPGEADLRFMSQERVMSYLQSQGMLSAHAMGSMQSGSFQRYGTPDAAGTYPLMPPGLSDAEQAAMFRAMMGMSQQQSGRQQSTSANRYNGQDPAIWLADAGVDGRVQQQYTSADAGRHRSPGMQGREYDLNVPTTAPPAFNHLDLRRMSHDYQLYGNYRQDNDSEGQTPSTAPAYNLSNEFMAMQQQQHHHHQQATGNQFSDYRSPHLLSTVVSPGPSPLLAPRQIGQVHPRGVGHDSFEMQRAQAQAFVQAQTQLQAQVQYQQGPSTQYEANLGNNLAVEAMVRMHHHHRNSSGASSYAGSVHSGLEGLEDQFLSATGLGKFGEITAEDYATSDFGGREASGLLDVEQFVDMDGGAGHAHSIASVGSDAGSGQIDTLPAAAQIGSEPVFGVWTTTQNSQSPVQDEPLWQTQVDAEMHASPASASGRPLGEVTMYADPLPLSSSRQNSSSDNMHMQARQQQHAPQQIMAALDASAGISEFGKRMNSMSSTRTPSTSSSLSVTNQTIARTVSPLSGPHNGPMRASPTRSGTLDSADGFAMPPLPPQGTSSPGSGGSRSNSPVLPSHQPRRVKTLSGPQVKPHSPPLLIIPDTSSPSPSINPVPLYPNRNNAAPEGGKNALSGFLHQPGQMTLGIPTGGNAGGPTAGGSFLSPIGPGGPSINIVPSTPTSGLREARGIWEKLAIQAQHDQRAKQQQQGESNSGTSSATIPAPQGPVRRASHAGIYVPLTIEEEVAMANGVKSSALPSQGQDAGPQAFRAPTLITPPFRQRTRSEGAIHAMISDFGLSNTRQQLLEHRPSDESIDPRMLMGASGMSSGSSTPGFPVGNADGAGVVYMGPNGVPVFVHAQGVLPGPESFGANFILTNDGRRLSFDSRLERASVLMGSNTNNPASMWDKVPRNIKQEDFDNLLTSMVAPGDERGRLGVGAPRQHSRQVKSEDWGRPAHVVDPQR</sequence>
<evidence type="ECO:0000313" key="1">
    <source>
        <dbReference type="EMBL" id="KAJ9118618.1"/>
    </source>
</evidence>
<reference evidence="1" key="1">
    <citation type="submission" date="2023-04" db="EMBL/GenBank/DDBJ databases">
        <title>Draft Genome sequencing of Naganishia species isolated from polar environments using Oxford Nanopore Technology.</title>
        <authorList>
            <person name="Leo P."/>
            <person name="Venkateswaran K."/>
        </authorList>
    </citation>
    <scope>NUCLEOTIDE SEQUENCE</scope>
    <source>
        <strain evidence="1">MNA-CCFEE 5425</strain>
    </source>
</reference>
<protein>
    <submittedName>
        <fullName evidence="1">Uncharacterized protein</fullName>
    </submittedName>
</protein>
<organism evidence="1 2">
    <name type="scientific">Naganishia vaughanmartiniae</name>
    <dbReference type="NCBI Taxonomy" id="1424756"/>
    <lineage>
        <taxon>Eukaryota</taxon>
        <taxon>Fungi</taxon>
        <taxon>Dikarya</taxon>
        <taxon>Basidiomycota</taxon>
        <taxon>Agaricomycotina</taxon>
        <taxon>Tremellomycetes</taxon>
        <taxon>Filobasidiales</taxon>
        <taxon>Filobasidiaceae</taxon>
        <taxon>Naganishia</taxon>
    </lineage>
</organism>
<comment type="caution">
    <text evidence="1">The sequence shown here is derived from an EMBL/GenBank/DDBJ whole genome shotgun (WGS) entry which is preliminary data.</text>
</comment>
<proteinExistence type="predicted"/>
<evidence type="ECO:0000313" key="2">
    <source>
        <dbReference type="Proteomes" id="UP001243375"/>
    </source>
</evidence>
<dbReference type="Proteomes" id="UP001243375">
    <property type="component" value="Unassembled WGS sequence"/>
</dbReference>
<gene>
    <name evidence="1" type="ORF">QFC22_003838</name>
</gene>
<keyword evidence="2" id="KW-1185">Reference proteome</keyword>
<name>A0ACC2X4B4_9TREE</name>
<accession>A0ACC2X4B4</accession>
<dbReference type="EMBL" id="JASBWU010000010">
    <property type="protein sequence ID" value="KAJ9118618.1"/>
    <property type="molecule type" value="Genomic_DNA"/>
</dbReference>